<evidence type="ECO:0000256" key="10">
    <source>
        <dbReference type="ARBA" id="ARBA00022833"/>
    </source>
</evidence>
<evidence type="ECO:0000256" key="7">
    <source>
        <dbReference type="ARBA" id="ARBA00022670"/>
    </source>
</evidence>
<evidence type="ECO:0000256" key="11">
    <source>
        <dbReference type="ARBA" id="ARBA00023049"/>
    </source>
</evidence>
<feature type="domain" description="ERAP1-like C-terminal" evidence="15">
    <location>
        <begin position="515"/>
        <end position="823"/>
    </location>
</feature>
<dbReference type="InterPro" id="IPR042097">
    <property type="entry name" value="Aminopeptidase_N-like_N_sf"/>
</dbReference>
<proteinExistence type="inferred from homology"/>
<dbReference type="AlphaFoldDB" id="A0A543B0K7"/>
<keyword evidence="9" id="KW-0378">Hydrolase</keyword>
<dbReference type="EC" id="3.4.11.2" evidence="4"/>
<evidence type="ECO:0000256" key="6">
    <source>
        <dbReference type="ARBA" id="ARBA00022438"/>
    </source>
</evidence>
<evidence type="ECO:0000256" key="13">
    <source>
        <dbReference type="ARBA" id="ARBA00031533"/>
    </source>
</evidence>
<dbReference type="RefSeq" id="WP_142042711.1">
    <property type="nucleotide sequence ID" value="NZ_JBHTGS010000003.1"/>
</dbReference>
<evidence type="ECO:0000259" key="15">
    <source>
        <dbReference type="Pfam" id="PF11838"/>
    </source>
</evidence>
<evidence type="ECO:0000256" key="9">
    <source>
        <dbReference type="ARBA" id="ARBA00022801"/>
    </source>
</evidence>
<dbReference type="InterPro" id="IPR014782">
    <property type="entry name" value="Peptidase_M1_dom"/>
</dbReference>
<evidence type="ECO:0000256" key="5">
    <source>
        <dbReference type="ARBA" id="ARBA00015611"/>
    </source>
</evidence>
<protein>
    <recommendedName>
        <fullName evidence="5">Aminopeptidase N</fullName>
        <ecNumber evidence="4">3.4.11.2</ecNumber>
    </recommendedName>
    <alternativeName>
        <fullName evidence="12">Alanine aminopeptidase</fullName>
    </alternativeName>
    <alternativeName>
        <fullName evidence="13">Lysyl aminopeptidase</fullName>
    </alternativeName>
</protein>
<evidence type="ECO:0000256" key="1">
    <source>
        <dbReference type="ARBA" id="ARBA00000098"/>
    </source>
</evidence>
<comment type="caution">
    <text evidence="16">The sequence shown here is derived from an EMBL/GenBank/DDBJ whole genome shotgun (WGS) entry which is preliminary data.</text>
</comment>
<gene>
    <name evidence="16" type="ORF">FB566_3957</name>
</gene>
<comment type="cofactor">
    <cofactor evidence="2">
        <name>Zn(2+)</name>
        <dbReference type="ChEBI" id="CHEBI:29105"/>
    </cofactor>
</comment>
<evidence type="ECO:0000256" key="2">
    <source>
        <dbReference type="ARBA" id="ARBA00001947"/>
    </source>
</evidence>
<accession>A0A543B0K7</accession>
<dbReference type="Pfam" id="PF01433">
    <property type="entry name" value="Peptidase_M1"/>
    <property type="match status" value="1"/>
</dbReference>
<dbReference type="SUPFAM" id="SSF55486">
    <property type="entry name" value="Metalloproteases ('zincins'), catalytic domain"/>
    <property type="match status" value="1"/>
</dbReference>
<keyword evidence="10" id="KW-0862">Zinc</keyword>
<keyword evidence="17" id="KW-1185">Reference proteome</keyword>
<dbReference type="InterPro" id="IPR012778">
    <property type="entry name" value="Pept_M1_aminopeptidase"/>
</dbReference>
<dbReference type="GO" id="GO:0016020">
    <property type="term" value="C:membrane"/>
    <property type="evidence" value="ECO:0007669"/>
    <property type="project" value="TreeGrafter"/>
</dbReference>
<comment type="catalytic activity">
    <reaction evidence="1">
        <text>Release of an N-terminal amino acid, Xaa-|-Yaa- from a peptide, amide or arylamide. Xaa is preferably Ala, but may be most amino acids including Pro (slow action). When a terminal hydrophobic residue is followed by a prolyl residue, the two may be released as an intact Xaa-Pro dipeptide.</text>
        <dbReference type="EC" id="3.4.11.2"/>
    </reaction>
</comment>
<evidence type="ECO:0000256" key="12">
    <source>
        <dbReference type="ARBA" id="ARBA00029811"/>
    </source>
</evidence>
<dbReference type="PRINTS" id="PR00756">
    <property type="entry name" value="ALADIPTASE"/>
</dbReference>
<keyword evidence="11" id="KW-0482">Metalloprotease</keyword>
<dbReference type="PANTHER" id="PTHR11533">
    <property type="entry name" value="PROTEASE M1 ZINC METALLOPROTEASE"/>
    <property type="match status" value="1"/>
</dbReference>
<dbReference type="GO" id="GO:0005615">
    <property type="term" value="C:extracellular space"/>
    <property type="evidence" value="ECO:0007669"/>
    <property type="project" value="TreeGrafter"/>
</dbReference>
<evidence type="ECO:0000256" key="4">
    <source>
        <dbReference type="ARBA" id="ARBA00012564"/>
    </source>
</evidence>
<dbReference type="InParanoid" id="A0A543B0K7"/>
<dbReference type="GO" id="GO:0042277">
    <property type="term" value="F:peptide binding"/>
    <property type="evidence" value="ECO:0007669"/>
    <property type="project" value="TreeGrafter"/>
</dbReference>
<dbReference type="GO" id="GO:0016285">
    <property type="term" value="F:alanyl aminopeptidase activity"/>
    <property type="evidence" value="ECO:0007669"/>
    <property type="project" value="UniProtKB-EC"/>
</dbReference>
<dbReference type="SUPFAM" id="SSF63737">
    <property type="entry name" value="Leukotriene A4 hydrolase N-terminal domain"/>
    <property type="match status" value="1"/>
</dbReference>
<dbReference type="InterPro" id="IPR027268">
    <property type="entry name" value="Peptidase_M4/M1_CTD_sf"/>
</dbReference>
<dbReference type="InterPro" id="IPR050344">
    <property type="entry name" value="Peptidase_M1_aminopeptidases"/>
</dbReference>
<dbReference type="GO" id="GO:0005737">
    <property type="term" value="C:cytoplasm"/>
    <property type="evidence" value="ECO:0007669"/>
    <property type="project" value="TreeGrafter"/>
</dbReference>
<dbReference type="OrthoDB" id="100605at2"/>
<dbReference type="GO" id="GO:0008270">
    <property type="term" value="F:zinc ion binding"/>
    <property type="evidence" value="ECO:0007669"/>
    <property type="project" value="InterPro"/>
</dbReference>
<dbReference type="Proteomes" id="UP000317043">
    <property type="component" value="Unassembled WGS sequence"/>
</dbReference>
<dbReference type="CDD" id="cd09602">
    <property type="entry name" value="M1_APN"/>
    <property type="match status" value="1"/>
</dbReference>
<evidence type="ECO:0000313" key="16">
    <source>
        <dbReference type="EMBL" id="TQL78371.1"/>
    </source>
</evidence>
<name>A0A543B0K7_9ACTN</name>
<dbReference type="Gene3D" id="2.60.40.1730">
    <property type="entry name" value="tricorn interacting facor f3 domain"/>
    <property type="match status" value="1"/>
</dbReference>
<dbReference type="GO" id="GO:0043171">
    <property type="term" value="P:peptide catabolic process"/>
    <property type="evidence" value="ECO:0007669"/>
    <property type="project" value="TreeGrafter"/>
</dbReference>
<evidence type="ECO:0000256" key="8">
    <source>
        <dbReference type="ARBA" id="ARBA00022723"/>
    </source>
</evidence>
<sequence length="829" mass="91428">MPNLSREEAAARSALIKVDSYDVDLDLDQGTEVFGSSTTIRFRCLTPGASTFFEVVPRQLGRVTLNGRELPVTDATGDGRFPLTDLAAENVLTVTATMEYSHSGEGLHRFSDPEDGLDYVYMMAFLDMASRVYACFEQPDIKAPFRLTVTAPQSWQVIANEAGTQVSPGRWEFDRTQPLATYFMTLVAGPYHSIYRSHEGVRFGLHARQTYREALENDAEELFDVTFGCWDRLHELYGVPYAFGDTYDQCFVPEFNAGAMENPGCVTFRDEAFMYRSAVTDARRESRATTIAHEMAHMWFGDLVTMSWWDDLWLNESFADCMGVRAATEGTRFTGVHASEAIIALRGYAADERSSTHPVAGDVVASDEALNNFDGISYEKGGAVLNQLAAWLGDEAFFDGLRKYFERFRFGNAKLADLMDCLAEASGRDLTDWSQRWLRTTGPNTLRVESSIEDGVYTAATIVQTGEPFRPHRLRLGLYRVDGDETVRFHQVTVDIDGERTEVPDLVGQPVADLLMVNDDDLTYAKIRLDEPSFAAVAGAMPTLSNPLTRALLWNLLVDMVGDADLSVDEYLDILAAVLPSEPSVAAVGLQLRHAKGFVDTYLSPEARPDGVRRLHEIASIMRRGAVAGDGIQLSALRYEVATASSPDEIAWVAGLLADENVPEGITMDAELRWDCLLRLVVLGAAGESDIDAELERDASSEGHKHAATCRAALPTPEAKAAAWQSVQWGEGLSNHVLRATADGFWWPEQEALTADYVAGFFADSPDGIGKRMPWEARHLGQVLFPSHAATAATIEAAETMLAADLNPHLRRSVSDALDDMRRAFRARG</sequence>
<dbReference type="NCBIfam" id="TIGR02412">
    <property type="entry name" value="pepN_strep_liv"/>
    <property type="match status" value="1"/>
</dbReference>
<dbReference type="PANTHER" id="PTHR11533:SF174">
    <property type="entry name" value="PUROMYCIN-SENSITIVE AMINOPEPTIDASE-RELATED"/>
    <property type="match status" value="1"/>
</dbReference>
<evidence type="ECO:0000259" key="14">
    <source>
        <dbReference type="Pfam" id="PF01433"/>
    </source>
</evidence>
<dbReference type="GO" id="GO:0070006">
    <property type="term" value="F:metalloaminopeptidase activity"/>
    <property type="evidence" value="ECO:0007669"/>
    <property type="project" value="TreeGrafter"/>
</dbReference>
<feature type="domain" description="Peptidase M1 membrane alanine aminopeptidase" evidence="14">
    <location>
        <begin position="225"/>
        <end position="437"/>
    </location>
</feature>
<dbReference type="EMBL" id="VFOW01000001">
    <property type="protein sequence ID" value="TQL78371.1"/>
    <property type="molecule type" value="Genomic_DNA"/>
</dbReference>
<evidence type="ECO:0000313" key="17">
    <source>
        <dbReference type="Proteomes" id="UP000317043"/>
    </source>
</evidence>
<keyword evidence="6 16" id="KW-0031">Aminopeptidase</keyword>
<evidence type="ECO:0000256" key="3">
    <source>
        <dbReference type="ARBA" id="ARBA00010136"/>
    </source>
</evidence>
<dbReference type="InterPro" id="IPR024571">
    <property type="entry name" value="ERAP1-like_C_dom"/>
</dbReference>
<keyword evidence="7" id="KW-0645">Protease</keyword>
<dbReference type="Gene3D" id="1.10.390.10">
    <property type="entry name" value="Neutral Protease Domain 2"/>
    <property type="match status" value="1"/>
</dbReference>
<keyword evidence="8" id="KW-0479">Metal-binding</keyword>
<dbReference type="GO" id="GO:0006508">
    <property type="term" value="P:proteolysis"/>
    <property type="evidence" value="ECO:0007669"/>
    <property type="project" value="UniProtKB-KW"/>
</dbReference>
<dbReference type="Pfam" id="PF11838">
    <property type="entry name" value="ERAP1_C"/>
    <property type="match status" value="1"/>
</dbReference>
<organism evidence="16 17">
    <name type="scientific">Stackebrandtia endophytica</name>
    <dbReference type="NCBI Taxonomy" id="1496996"/>
    <lineage>
        <taxon>Bacteria</taxon>
        <taxon>Bacillati</taxon>
        <taxon>Actinomycetota</taxon>
        <taxon>Actinomycetes</taxon>
        <taxon>Glycomycetales</taxon>
        <taxon>Glycomycetaceae</taxon>
        <taxon>Stackebrandtia</taxon>
    </lineage>
</organism>
<dbReference type="InterPro" id="IPR001930">
    <property type="entry name" value="Peptidase_M1"/>
</dbReference>
<reference evidence="16 17" key="1">
    <citation type="submission" date="2019-06" db="EMBL/GenBank/DDBJ databases">
        <title>Sequencing the genomes of 1000 actinobacteria strains.</title>
        <authorList>
            <person name="Klenk H.-P."/>
        </authorList>
    </citation>
    <scope>NUCLEOTIDE SEQUENCE [LARGE SCALE GENOMIC DNA]</scope>
    <source>
        <strain evidence="16 17">DSM 45928</strain>
    </source>
</reference>
<comment type="similarity">
    <text evidence="3">Belongs to the peptidase M1 family.</text>
</comment>